<evidence type="ECO:0000313" key="5">
    <source>
        <dbReference type="EMBL" id="MBE7696248.1"/>
    </source>
</evidence>
<evidence type="ECO:0008006" key="7">
    <source>
        <dbReference type="Google" id="ProtNLM"/>
    </source>
</evidence>
<dbReference type="EMBL" id="WXXV01000037">
    <property type="protein sequence ID" value="MBE7696248.1"/>
    <property type="molecule type" value="Genomic_DNA"/>
</dbReference>
<accession>A0AAP1WHC0</accession>
<evidence type="ECO:0000313" key="6">
    <source>
        <dbReference type="Proteomes" id="UP000806077"/>
    </source>
</evidence>
<sequence length="135" mass="15612">MNKAAFYLDNYRFEKINIDFSKQTSNDIDISFDPKGIFNKQSSEFKLIILFSSKSGKSEQKFAEIECHSIFKFEENTNFEDIPTYFYRNSIAIIFPYIRAFISSVTLQANIPPIVLPTLNLSSLETPLKENTTQN</sequence>
<comment type="similarity">
    <text evidence="1">Belongs to the SecB family.</text>
</comment>
<comment type="caution">
    <text evidence="5">The sequence shown here is derived from an EMBL/GenBank/DDBJ whole genome shotgun (WGS) entry which is preliminary data.</text>
</comment>
<dbReference type="GO" id="GO:0015031">
    <property type="term" value="P:protein transport"/>
    <property type="evidence" value="ECO:0007669"/>
    <property type="project" value="UniProtKB-KW"/>
</dbReference>
<gene>
    <name evidence="5" type="ORF">F7645_12575</name>
</gene>
<evidence type="ECO:0000256" key="4">
    <source>
        <dbReference type="ARBA" id="ARBA00023010"/>
    </source>
</evidence>
<keyword evidence="2" id="KW-0813">Transport</keyword>
<dbReference type="GO" id="GO:0051262">
    <property type="term" value="P:protein tetramerization"/>
    <property type="evidence" value="ECO:0007669"/>
    <property type="project" value="InterPro"/>
</dbReference>
<evidence type="ECO:0000256" key="1">
    <source>
        <dbReference type="ARBA" id="ARBA00009990"/>
    </source>
</evidence>
<protein>
    <recommendedName>
        <fullName evidence="7">Preprotein translocase subunit SecB</fullName>
    </recommendedName>
</protein>
<evidence type="ECO:0000256" key="3">
    <source>
        <dbReference type="ARBA" id="ARBA00022927"/>
    </source>
</evidence>
<dbReference type="Proteomes" id="UP000806077">
    <property type="component" value="Unassembled WGS sequence"/>
</dbReference>
<dbReference type="InterPro" id="IPR035958">
    <property type="entry name" value="SecB-like_sf"/>
</dbReference>
<dbReference type="SUPFAM" id="SSF54611">
    <property type="entry name" value="SecB-like"/>
    <property type="match status" value="1"/>
</dbReference>
<proteinExistence type="inferred from homology"/>
<dbReference type="InterPro" id="IPR003708">
    <property type="entry name" value="SecB"/>
</dbReference>
<dbReference type="AlphaFoldDB" id="A0AAP1WHC0"/>
<name>A0AAP1WHC0_9FLAO</name>
<dbReference type="RefSeq" id="WP_180947525.1">
    <property type="nucleotide sequence ID" value="NZ_JAJHTL010000045.1"/>
</dbReference>
<dbReference type="Pfam" id="PF02556">
    <property type="entry name" value="SecB"/>
    <property type="match status" value="1"/>
</dbReference>
<keyword evidence="6" id="KW-1185">Reference proteome</keyword>
<keyword evidence="3" id="KW-0653">Protein transport</keyword>
<keyword evidence="4" id="KW-0811">Translocation</keyword>
<evidence type="ECO:0000256" key="2">
    <source>
        <dbReference type="ARBA" id="ARBA00022448"/>
    </source>
</evidence>
<dbReference type="GeneID" id="65211339"/>
<dbReference type="Gene3D" id="3.10.420.10">
    <property type="entry name" value="SecB-like"/>
    <property type="match status" value="1"/>
</dbReference>
<dbReference type="GO" id="GO:0051082">
    <property type="term" value="F:unfolded protein binding"/>
    <property type="evidence" value="ECO:0007669"/>
    <property type="project" value="InterPro"/>
</dbReference>
<reference evidence="5 6" key="1">
    <citation type="journal article" date="2020" name="Int. J. Syst. Evol. Microbiol.">
        <title>Tenacibaculum piscium sp. nov., isolated from skin ulcers of sea-farmed fish, and description of Tenacibaculum finnmarkense sp. nov. with subdivision into genomovars finnmarkense and ulcerans.</title>
        <authorList>
            <person name="Olsen A.B."/>
            <person name="Spilsberg B."/>
            <person name="Nilsen H.K."/>
            <person name="Lagesen K."/>
            <person name="Gulla S."/>
            <person name="Avendano-Herrera R."/>
            <person name="Irgang R."/>
            <person name="Duchaud E."/>
            <person name="Colquhoun D.J."/>
        </authorList>
    </citation>
    <scope>NUCLEOTIDE SEQUENCE [LARGE SCALE GENOMIC DNA]</scope>
    <source>
        <strain evidence="5 6">TNO037</strain>
    </source>
</reference>
<organism evidence="5 6">
    <name type="scientific">Tenacibaculum finnmarkense genomovar finnmarkense</name>
    <dbReference type="NCBI Taxonomy" id="1458503"/>
    <lineage>
        <taxon>Bacteria</taxon>
        <taxon>Pseudomonadati</taxon>
        <taxon>Bacteroidota</taxon>
        <taxon>Flavobacteriia</taxon>
        <taxon>Flavobacteriales</taxon>
        <taxon>Flavobacteriaceae</taxon>
        <taxon>Tenacibaculum</taxon>
        <taxon>Tenacibaculum finnmarkense</taxon>
    </lineage>
</organism>